<evidence type="ECO:0000256" key="2">
    <source>
        <dbReference type="ARBA" id="ARBA00006840"/>
    </source>
</evidence>
<proteinExistence type="inferred from homology"/>
<dbReference type="AlphaFoldDB" id="A0A673AIQ0"/>
<dbReference type="GO" id="GO:0005886">
    <property type="term" value="C:plasma membrane"/>
    <property type="evidence" value="ECO:0007669"/>
    <property type="project" value="TreeGrafter"/>
</dbReference>
<feature type="transmembrane region" description="Helical" evidence="6">
    <location>
        <begin position="239"/>
        <end position="263"/>
    </location>
</feature>
<keyword evidence="4 6" id="KW-1133">Transmembrane helix</keyword>
<accession>A0A673AIQ0</accession>
<keyword evidence="3 6" id="KW-0812">Transmembrane</keyword>
<dbReference type="Proteomes" id="UP000472271">
    <property type="component" value="Chromosome 16"/>
</dbReference>
<protein>
    <submittedName>
        <fullName evidence="7">Uncharacterized protein</fullName>
    </submittedName>
</protein>
<dbReference type="InterPro" id="IPR018499">
    <property type="entry name" value="Tetraspanin/Peripherin"/>
</dbReference>
<feature type="transmembrane region" description="Helical" evidence="6">
    <location>
        <begin position="69"/>
        <end position="90"/>
    </location>
</feature>
<feature type="transmembrane region" description="Helical" evidence="6">
    <location>
        <begin position="97"/>
        <end position="122"/>
    </location>
</feature>
<name>A0A673AIQ0_9TELE</name>
<comment type="similarity">
    <text evidence="2">Belongs to the tetraspanin (TM4SF) family.</text>
</comment>
<keyword evidence="5 6" id="KW-0472">Membrane</keyword>
<evidence type="ECO:0000256" key="1">
    <source>
        <dbReference type="ARBA" id="ARBA00004141"/>
    </source>
</evidence>
<reference evidence="7" key="3">
    <citation type="submission" date="2025-09" db="UniProtKB">
        <authorList>
            <consortium name="Ensembl"/>
        </authorList>
    </citation>
    <scope>IDENTIFICATION</scope>
</reference>
<comment type="subcellular location">
    <subcellularLocation>
        <location evidence="1">Membrane</location>
        <topology evidence="1">Multi-pass membrane protein</topology>
    </subcellularLocation>
</comment>
<dbReference type="Pfam" id="PF00335">
    <property type="entry name" value="Tetraspanin"/>
    <property type="match status" value="1"/>
</dbReference>
<keyword evidence="8" id="KW-1185">Reference proteome</keyword>
<dbReference type="PANTHER" id="PTHR19282">
    <property type="entry name" value="TETRASPANIN"/>
    <property type="match status" value="1"/>
</dbReference>
<dbReference type="Gene3D" id="1.10.1450.10">
    <property type="entry name" value="Tetraspanin"/>
    <property type="match status" value="1"/>
</dbReference>
<feature type="transmembrane region" description="Helical" evidence="6">
    <location>
        <begin position="6"/>
        <end position="26"/>
    </location>
</feature>
<organism evidence="7 8">
    <name type="scientific">Sphaeramia orbicularis</name>
    <name type="common">orbiculate cardinalfish</name>
    <dbReference type="NCBI Taxonomy" id="375764"/>
    <lineage>
        <taxon>Eukaryota</taxon>
        <taxon>Metazoa</taxon>
        <taxon>Chordata</taxon>
        <taxon>Craniata</taxon>
        <taxon>Vertebrata</taxon>
        <taxon>Euteleostomi</taxon>
        <taxon>Actinopterygii</taxon>
        <taxon>Neopterygii</taxon>
        <taxon>Teleostei</taxon>
        <taxon>Neoteleostei</taxon>
        <taxon>Acanthomorphata</taxon>
        <taxon>Gobiaria</taxon>
        <taxon>Kurtiformes</taxon>
        <taxon>Apogonoidei</taxon>
        <taxon>Apogonidae</taxon>
        <taxon>Apogoninae</taxon>
        <taxon>Sphaeramia</taxon>
    </lineage>
</organism>
<evidence type="ECO:0000256" key="3">
    <source>
        <dbReference type="ARBA" id="ARBA00022692"/>
    </source>
</evidence>
<dbReference type="PANTHER" id="PTHR19282:SF527">
    <property type="entry name" value="TETRASPANIN"/>
    <property type="match status" value="1"/>
</dbReference>
<evidence type="ECO:0000256" key="4">
    <source>
        <dbReference type="ARBA" id="ARBA00022989"/>
    </source>
</evidence>
<dbReference type="PRINTS" id="PR00259">
    <property type="entry name" value="TMFOUR"/>
</dbReference>
<dbReference type="InterPro" id="IPR008952">
    <property type="entry name" value="Tetraspanin_EC2_sf"/>
</dbReference>
<dbReference type="InParanoid" id="A0A673AIQ0"/>
<evidence type="ECO:0000313" key="7">
    <source>
        <dbReference type="Ensembl" id="ENSSORP00005029595.1"/>
    </source>
</evidence>
<reference evidence="7" key="2">
    <citation type="submission" date="2025-08" db="UniProtKB">
        <authorList>
            <consortium name="Ensembl"/>
        </authorList>
    </citation>
    <scope>IDENTIFICATION</scope>
</reference>
<evidence type="ECO:0000256" key="6">
    <source>
        <dbReference type="SAM" id="Phobius"/>
    </source>
</evidence>
<dbReference type="PROSITE" id="PS00421">
    <property type="entry name" value="TM4_1"/>
    <property type="match status" value="1"/>
</dbReference>
<evidence type="ECO:0000256" key="5">
    <source>
        <dbReference type="ARBA" id="ARBA00023136"/>
    </source>
</evidence>
<sequence>MSVSLFAFFFLLFCCFVCVCVCVSVFSSVFMIAGLIFCFFVLFLCFFSLYVYACLHLLCLYLIDELKTVGVGLLMIGGVVMAVSIVGCLGAHSENRFLLLVYMIFIIVLTLGQLFITLLLLISSVKIAEALENVVNQIIREYPDAENGQDKLLDNVQHYAQCCGLTGPSDWLQNSFINSTQNLTSDVLPCSCFDSYHSGNSSWCSGLMNITDLSVGHGNNSYTVGCKTKLGDWLTKNGLTIIGMDISLIFVQVVQFTVAVYLYQAFSKKASLKRTSPQSDHNENLDYGEDNYAYTDSEQPAPYQDDPNYKNSVIYSDKRHLLHGYIMSYVGQC</sequence>
<dbReference type="Ensembl" id="ENSSORT00005030428.1">
    <property type="protein sequence ID" value="ENSSORP00005029595.1"/>
    <property type="gene ID" value="ENSSORG00005014120.1"/>
</dbReference>
<dbReference type="SUPFAM" id="SSF48652">
    <property type="entry name" value="Tetraspanin"/>
    <property type="match status" value="1"/>
</dbReference>
<dbReference type="InterPro" id="IPR018503">
    <property type="entry name" value="Tetraspanin_CS"/>
</dbReference>
<feature type="transmembrane region" description="Helical" evidence="6">
    <location>
        <begin position="33"/>
        <end position="63"/>
    </location>
</feature>
<evidence type="ECO:0000313" key="8">
    <source>
        <dbReference type="Proteomes" id="UP000472271"/>
    </source>
</evidence>
<reference evidence="7" key="1">
    <citation type="submission" date="2019-06" db="EMBL/GenBank/DDBJ databases">
        <authorList>
            <consortium name="Wellcome Sanger Institute Data Sharing"/>
        </authorList>
    </citation>
    <scope>NUCLEOTIDE SEQUENCE [LARGE SCALE GENOMIC DNA]</scope>
</reference>